<keyword evidence="2" id="KW-1185">Reference proteome</keyword>
<dbReference type="Proteomes" id="UP000077734">
    <property type="component" value="Unassembled WGS sequence"/>
</dbReference>
<comment type="caution">
    <text evidence="1">The sequence shown here is derived from an EMBL/GenBank/DDBJ whole genome shotgun (WGS) entry which is preliminary data.</text>
</comment>
<proteinExistence type="predicted"/>
<accession>A0AA91I4N1</accession>
<dbReference type="RefSeq" id="WP_064028128.1">
    <property type="nucleotide sequence ID" value="NZ_LUUL01000086.1"/>
</dbReference>
<sequence>MTITPLPQPAASAEQLNRSCRCASLSRDLLRRELADWDATHDLYRMVGEERPYLFAEAPVFLDRANLQAQLAVIAAAETAIANPAYQERVLRYAPESARFPAKAHGVFVGYDFHLSPDGPKLIEINSNAGGGLLNAVAIRAQLRCCEAADRQRPGDGPTLAAAGTAPEALFMQMFAEEWRCERGAQALQTVAIVDEDPQNQYLWPEFLLFQALFERHGIRALICDPAELSYRDAALWHGDIKIDLVYNRLTDFGLEHAKQQPLLQAYLAADVVLTPHPRNHALYADKRNLALLGDADFLAEIGIAAASRDILRRGIAETRIVEAQNAEWFWQQRKQLFFKPAKGYGSKAAYRGDKLTLRVFDEILRHDYVAQALVKPSERQLDVGDLKLDLRHFVYCGQTQLVCARLYQGQTTNFRTPGGGFAQVVVTP</sequence>
<dbReference type="EMBL" id="LUUL01000086">
    <property type="protein sequence ID" value="OAI24736.1"/>
    <property type="molecule type" value="Genomic_DNA"/>
</dbReference>
<organism evidence="1 2">
    <name type="scientific">Methylomonas koyamae</name>
    <dbReference type="NCBI Taxonomy" id="702114"/>
    <lineage>
        <taxon>Bacteria</taxon>
        <taxon>Pseudomonadati</taxon>
        <taxon>Pseudomonadota</taxon>
        <taxon>Gammaproteobacteria</taxon>
        <taxon>Methylococcales</taxon>
        <taxon>Methylococcaceae</taxon>
        <taxon>Methylomonas</taxon>
    </lineage>
</organism>
<evidence type="ECO:0000313" key="2">
    <source>
        <dbReference type="Proteomes" id="UP000077734"/>
    </source>
</evidence>
<name>A0AA91I4N1_9GAMM</name>
<protein>
    <recommendedName>
        <fullName evidence="3">Circularly permuted ATPgrasp domain-containing protein</fullName>
    </recommendedName>
</protein>
<gene>
    <name evidence="1" type="ORF">A1356_15095</name>
</gene>
<reference evidence="1 2" key="1">
    <citation type="submission" date="2016-03" db="EMBL/GenBank/DDBJ databases">
        <authorList>
            <person name="Heylen K."/>
            <person name="De Vos P."/>
            <person name="Vekeman B."/>
        </authorList>
    </citation>
    <scope>NUCLEOTIDE SEQUENCE [LARGE SCALE GENOMIC DNA]</scope>
    <source>
        <strain evidence="1 2">R-49807</strain>
    </source>
</reference>
<dbReference type="AlphaFoldDB" id="A0AA91I4N1"/>
<evidence type="ECO:0008006" key="3">
    <source>
        <dbReference type="Google" id="ProtNLM"/>
    </source>
</evidence>
<dbReference type="SUPFAM" id="SSF56059">
    <property type="entry name" value="Glutathione synthetase ATP-binding domain-like"/>
    <property type="match status" value="1"/>
</dbReference>
<evidence type="ECO:0000313" key="1">
    <source>
        <dbReference type="EMBL" id="OAI24736.1"/>
    </source>
</evidence>